<name>A0A2T2PC26_CORCC</name>
<dbReference type="InterPro" id="IPR052900">
    <property type="entry name" value="Phospholipid_Metab_Enz"/>
</dbReference>
<dbReference type="SUPFAM" id="SSF56300">
    <property type="entry name" value="Metallo-dependent phosphatases"/>
    <property type="match status" value="1"/>
</dbReference>
<dbReference type="Gene3D" id="2.60.40.380">
    <property type="entry name" value="Purple acid phosphatase-like, N-terminal"/>
    <property type="match status" value="1"/>
</dbReference>
<dbReference type="EMBL" id="KZ678128">
    <property type="protein sequence ID" value="PSN75212.1"/>
    <property type="molecule type" value="Genomic_DNA"/>
</dbReference>
<accession>A0A2T2PC26</accession>
<dbReference type="InterPro" id="IPR011032">
    <property type="entry name" value="GroES-like_sf"/>
</dbReference>
<evidence type="ECO:0000313" key="2">
    <source>
        <dbReference type="EMBL" id="PSN75212.1"/>
    </source>
</evidence>
<dbReference type="InterPro" id="IPR020843">
    <property type="entry name" value="ER"/>
</dbReference>
<dbReference type="SUPFAM" id="SSF51735">
    <property type="entry name" value="NAD(P)-binding Rossmann-fold domains"/>
    <property type="match status" value="1"/>
</dbReference>
<dbReference type="Pfam" id="PF13602">
    <property type="entry name" value="ADH_zinc_N_2"/>
    <property type="match status" value="1"/>
</dbReference>
<dbReference type="PANTHER" id="PTHR43606:SF8">
    <property type="entry name" value="ALKALINE PHOSPHATASE"/>
    <property type="match status" value="1"/>
</dbReference>
<dbReference type="InterPro" id="IPR018946">
    <property type="entry name" value="PhoD-like_MPP"/>
</dbReference>
<dbReference type="InterPro" id="IPR032093">
    <property type="entry name" value="PhoD_N"/>
</dbReference>
<dbReference type="STRING" id="1448308.A0A2T2PC26"/>
<dbReference type="Gene3D" id="3.90.180.10">
    <property type="entry name" value="Medium-chain alcohol dehydrogenases, catalytic domain"/>
    <property type="match status" value="1"/>
</dbReference>
<reference evidence="2 3" key="1">
    <citation type="journal article" date="2018" name="Front. Microbiol.">
        <title>Genome-Wide Analysis of Corynespora cassiicola Leaf Fall Disease Putative Effectors.</title>
        <authorList>
            <person name="Lopez D."/>
            <person name="Ribeiro S."/>
            <person name="Label P."/>
            <person name="Fumanal B."/>
            <person name="Venisse J.S."/>
            <person name="Kohler A."/>
            <person name="de Oliveira R.R."/>
            <person name="Labutti K."/>
            <person name="Lipzen A."/>
            <person name="Lail K."/>
            <person name="Bauer D."/>
            <person name="Ohm R.A."/>
            <person name="Barry K.W."/>
            <person name="Spatafora J."/>
            <person name="Grigoriev I.V."/>
            <person name="Martin F.M."/>
            <person name="Pujade-Renaud V."/>
        </authorList>
    </citation>
    <scope>NUCLEOTIDE SEQUENCE [LARGE SCALE GENOMIC DNA]</scope>
    <source>
        <strain evidence="2 3">Philippines</strain>
    </source>
</reference>
<dbReference type="Pfam" id="PF08240">
    <property type="entry name" value="ADH_N"/>
    <property type="match status" value="1"/>
</dbReference>
<dbReference type="InterPro" id="IPR038607">
    <property type="entry name" value="PhoD-like_sf"/>
</dbReference>
<evidence type="ECO:0000259" key="1">
    <source>
        <dbReference type="SMART" id="SM00829"/>
    </source>
</evidence>
<evidence type="ECO:0000313" key="3">
    <source>
        <dbReference type="Proteomes" id="UP000240883"/>
    </source>
</evidence>
<dbReference type="SMART" id="SM00829">
    <property type="entry name" value="PKS_ER"/>
    <property type="match status" value="1"/>
</dbReference>
<proteinExistence type="predicted"/>
<keyword evidence="3" id="KW-1185">Reference proteome</keyword>
<protein>
    <recommendedName>
        <fullName evidence="1">Enoyl reductase (ER) domain-containing protein</fullName>
    </recommendedName>
</protein>
<dbReference type="Gene3D" id="3.40.50.720">
    <property type="entry name" value="NAD(P)-binding Rossmann-like Domain"/>
    <property type="match status" value="1"/>
</dbReference>
<dbReference type="Pfam" id="PF16655">
    <property type="entry name" value="PhoD_N"/>
    <property type="match status" value="1"/>
</dbReference>
<dbReference type="OrthoDB" id="201656at2759"/>
<dbReference type="CDD" id="cd08267">
    <property type="entry name" value="MDR1"/>
    <property type="match status" value="1"/>
</dbReference>
<gene>
    <name evidence="2" type="ORF">BS50DRAFT_581925</name>
</gene>
<dbReference type="AlphaFoldDB" id="A0A2T2PC26"/>
<feature type="domain" description="Enoyl reductase (ER)" evidence="1">
    <location>
        <begin position="15"/>
        <end position="331"/>
    </location>
</feature>
<dbReference type="PANTHER" id="PTHR43606">
    <property type="entry name" value="PHOSPHATASE, PUTATIVE (AFU_ORTHOLOGUE AFUA_6G08710)-RELATED"/>
    <property type="match status" value="1"/>
</dbReference>
<dbReference type="GO" id="GO:0016491">
    <property type="term" value="F:oxidoreductase activity"/>
    <property type="evidence" value="ECO:0007669"/>
    <property type="project" value="InterPro"/>
</dbReference>
<sequence length="816" mass="88515">MSSMKAWQFTSATGGLEKNLFLPATGIPRPSITDDQILVEVFSMAVNPADYKVPELGLAARAVMPATATPGMDFCGRIVEVGNKVKSLKADTMVFGAKLGASGRGSLGQYISVSSDQVAVLPEGVGVDDAASSGVVGLTEYQAIRPNVREGDKVFINGGSGGTGVFGIQIAKALGCHVTTTCSTPNVELCKSLGADEVIDYKTVDIATALAEKGPVFNVAIDNVGTPSNLFKVSHTFLVPDARFVQVGMPLGLGAIGQLAGNMLLPGFLGGGKRRYQLAMAQAQTEHLEQIGRWLQEGKVRAVLDGVFDFDDAPKAYEKLKTGRARGKIVVRVKKAAGADSKARWPKAAATEDTSIQWTCTRCPGRGHVSIASSPIRLSRSLSSASDMPAAVHRHHPLHPRPPPPASLRHDIDYTVKVESGGLEPFTTYYYQSTVCGSENRSPIGRTKTSPGAEDDAARKNNVDYVLHLGDYIYETGRGTLGSDARATNPIGETFSLYDYRTKIAQYRTDLDLLLSHQQFPWIPMWDDQEVTNSGYRDGFSNMNNTEDSFLKPGRVSVDQRKMNAVRASNVDLDDNLRIRRSFSMGKLLDLIMLDTRNCDRSITTLNWNNDYIAELKDDAGRSLMGSHQENWFYNQLAKSASRGATWRLVGNQIIFSRINNTARSSNWLNADQWDVRSRILHQQASKAQTLLGLHGQPEPHSAPSYSCQTSNTAFLAGDSHANWVSDLVWLDEMPYDRVSGERSIGVEFAGTAVSSTGLTSPSFGGTIANANAKAAGLVKDNKELQWNEVCPTVASHNPFEISLANFTIKTGDNHL</sequence>
<dbReference type="Gene3D" id="3.60.21.70">
    <property type="entry name" value="PhoD-like phosphatase"/>
    <property type="match status" value="1"/>
</dbReference>
<dbReference type="SUPFAM" id="SSF50129">
    <property type="entry name" value="GroES-like"/>
    <property type="match status" value="1"/>
</dbReference>
<dbReference type="InterPro" id="IPR013154">
    <property type="entry name" value="ADH-like_N"/>
</dbReference>
<dbReference type="InterPro" id="IPR036291">
    <property type="entry name" value="NAD(P)-bd_dom_sf"/>
</dbReference>
<dbReference type="Pfam" id="PF09423">
    <property type="entry name" value="PhoD"/>
    <property type="match status" value="1"/>
</dbReference>
<dbReference type="Proteomes" id="UP000240883">
    <property type="component" value="Unassembled WGS sequence"/>
</dbReference>
<dbReference type="InterPro" id="IPR029052">
    <property type="entry name" value="Metallo-depent_PP-like"/>
</dbReference>
<organism evidence="2 3">
    <name type="scientific">Corynespora cassiicola Philippines</name>
    <dbReference type="NCBI Taxonomy" id="1448308"/>
    <lineage>
        <taxon>Eukaryota</taxon>
        <taxon>Fungi</taxon>
        <taxon>Dikarya</taxon>
        <taxon>Ascomycota</taxon>
        <taxon>Pezizomycotina</taxon>
        <taxon>Dothideomycetes</taxon>
        <taxon>Pleosporomycetidae</taxon>
        <taxon>Pleosporales</taxon>
        <taxon>Corynesporascaceae</taxon>
        <taxon>Corynespora</taxon>
    </lineage>
</organism>